<dbReference type="SUPFAM" id="SSF49785">
    <property type="entry name" value="Galactose-binding domain-like"/>
    <property type="match status" value="1"/>
</dbReference>
<feature type="signal peptide" evidence="3">
    <location>
        <begin position="1"/>
        <end position="23"/>
    </location>
</feature>
<name>A0ABM6TH76_9CAUL</name>
<feature type="region of interest" description="Disordered" evidence="2">
    <location>
        <begin position="542"/>
        <end position="577"/>
    </location>
</feature>
<proteinExistence type="predicted"/>
<dbReference type="Pfam" id="PF08530">
    <property type="entry name" value="PepX_C"/>
    <property type="match status" value="1"/>
</dbReference>
<gene>
    <name evidence="5" type="ORF">B7G68_12105</name>
</gene>
<dbReference type="SUPFAM" id="SSF53474">
    <property type="entry name" value="alpha/beta-Hydrolases"/>
    <property type="match status" value="1"/>
</dbReference>
<dbReference type="Gene3D" id="3.40.50.1820">
    <property type="entry name" value="alpha/beta hydrolase"/>
    <property type="match status" value="1"/>
</dbReference>
<dbReference type="SMART" id="SM00939">
    <property type="entry name" value="PepX_C"/>
    <property type="match status" value="1"/>
</dbReference>
<evidence type="ECO:0000313" key="6">
    <source>
        <dbReference type="Proteomes" id="UP000240527"/>
    </source>
</evidence>
<dbReference type="NCBIfam" id="TIGR00976">
    <property type="entry name" value="CocE_NonD"/>
    <property type="match status" value="1"/>
</dbReference>
<dbReference type="InterPro" id="IPR029058">
    <property type="entry name" value="AB_hydrolase_fold"/>
</dbReference>
<dbReference type="Proteomes" id="UP000240527">
    <property type="component" value="Chromosome"/>
</dbReference>
<dbReference type="InterPro" id="IPR000383">
    <property type="entry name" value="Xaa-Pro-like_dom"/>
</dbReference>
<sequence length="577" mass="62857">MKSSAIALAAALSAAATALPALAAPPSNFGAYAPKALYSQQVATSFYLPMRDGTKIAISLHRPAVNGKPVDTRLPVIWHHTLDIEKTGVRETGAAQSLTDLTRAGYVVAIVARRGNGASFGVRRGYEDFTEGFDAYEITEWLAAQPWSDGKIGMYGCSNTGEAVMHAMIARPPHLKAAFAGCFAWERYDGHTRGGIISQYGTGPTRTLEDDLKATPVQGDEDRTLLRQAAEEHQKSTNLLELMKSMPYRDSWSPLVMAKFWGEVSIGAYLSQLKASNVPLYIQGGWYDDFRTEGLIAQANLPDQARIVIGPWRHCLNNGFDLRAEQLRFFDHYLKGEATGIETDAPIHYFTIGAPKGQEWRSTDRWPRPDARNALFLDAGALKPKPATKTAATSVTVDYAPACPPDPVQPNWGPFAQPCHPAKASFVYSGPVLKADTEMTGSPLADLWISSTAPEQPVFAYLEDVAPDGSVTVVSEGRQRASLRKVVTAPWDTIGTPWRRAWTEDHHPLKAGEPVRVSFDMLAVSYVFKAGHRVRIAVSGAEPRERARVETSPPPTLTLHTGGDTPSSVILPVRSAP</sequence>
<keyword evidence="1 5" id="KW-0378">Hydrolase</keyword>
<feature type="domain" description="Xaa-Pro dipeptidyl-peptidase C-terminal" evidence="4">
    <location>
        <begin position="327"/>
        <end position="570"/>
    </location>
</feature>
<evidence type="ECO:0000256" key="3">
    <source>
        <dbReference type="SAM" id="SignalP"/>
    </source>
</evidence>
<evidence type="ECO:0000259" key="4">
    <source>
        <dbReference type="SMART" id="SM00939"/>
    </source>
</evidence>
<dbReference type="Gene3D" id="2.60.120.260">
    <property type="entry name" value="Galactose-binding domain-like"/>
    <property type="match status" value="1"/>
</dbReference>
<dbReference type="RefSeq" id="WP_013079472.1">
    <property type="nucleotide sequence ID" value="NZ_CP027850.1"/>
</dbReference>
<accession>A0ABM6TH76</accession>
<feature type="chain" id="PRO_5045788632" evidence="3">
    <location>
        <begin position="24"/>
        <end position="577"/>
    </location>
</feature>
<keyword evidence="3" id="KW-0732">Signal</keyword>
<dbReference type="InterPro" id="IPR005674">
    <property type="entry name" value="CocE/Ser_esterase"/>
</dbReference>
<dbReference type="Pfam" id="PF02129">
    <property type="entry name" value="Peptidase_S15"/>
    <property type="match status" value="1"/>
</dbReference>
<evidence type="ECO:0000256" key="2">
    <source>
        <dbReference type="SAM" id="MobiDB-lite"/>
    </source>
</evidence>
<evidence type="ECO:0000313" key="5">
    <source>
        <dbReference type="EMBL" id="AVQ02522.1"/>
    </source>
</evidence>
<dbReference type="Gene3D" id="1.10.3020.10">
    <property type="entry name" value="alpha-amino acid ester hydrolase ( Helical cap domain)"/>
    <property type="match status" value="1"/>
</dbReference>
<protein>
    <submittedName>
        <fullName evidence="5">Hydrolase</fullName>
    </submittedName>
</protein>
<keyword evidence="6" id="KW-1185">Reference proteome</keyword>
<dbReference type="InterPro" id="IPR013736">
    <property type="entry name" value="Xaa-Pro_dipept_C"/>
</dbReference>
<evidence type="ECO:0000256" key="1">
    <source>
        <dbReference type="ARBA" id="ARBA00022801"/>
    </source>
</evidence>
<dbReference type="EMBL" id="CP027850">
    <property type="protein sequence ID" value="AVQ02522.1"/>
    <property type="molecule type" value="Genomic_DNA"/>
</dbReference>
<organism evidence="5 6">
    <name type="scientific">Caulobacter segnis</name>
    <dbReference type="NCBI Taxonomy" id="88688"/>
    <lineage>
        <taxon>Bacteria</taxon>
        <taxon>Pseudomonadati</taxon>
        <taxon>Pseudomonadota</taxon>
        <taxon>Alphaproteobacteria</taxon>
        <taxon>Caulobacterales</taxon>
        <taxon>Caulobacteraceae</taxon>
        <taxon>Caulobacter</taxon>
    </lineage>
</organism>
<dbReference type="InterPro" id="IPR008979">
    <property type="entry name" value="Galactose-bd-like_sf"/>
</dbReference>
<reference evidence="5 6" key="1">
    <citation type="journal article" date="2015" name="Biotechnol. Bioeng.">
        <title>Genome sequence and phenotypic characterization of Caulobacter segnis.</title>
        <authorList>
            <person name="Patel S."/>
            <person name="Fletcher B."/>
            <person name="Scott D.C."/>
            <person name="Ely B."/>
        </authorList>
    </citation>
    <scope>NUCLEOTIDE SEQUENCE [LARGE SCALE GENOMIC DNA]</scope>
    <source>
        <strain evidence="5 6">TK0059</strain>
    </source>
</reference>
<dbReference type="GO" id="GO:0016787">
    <property type="term" value="F:hydrolase activity"/>
    <property type="evidence" value="ECO:0007669"/>
    <property type="project" value="UniProtKB-KW"/>
</dbReference>